<dbReference type="EMBL" id="MHMD01000015">
    <property type="protein sequence ID" value="OGZ21844.1"/>
    <property type="molecule type" value="Genomic_DNA"/>
</dbReference>
<evidence type="ECO:0000256" key="1">
    <source>
        <dbReference type="SAM" id="Phobius"/>
    </source>
</evidence>
<evidence type="ECO:0000313" key="3">
    <source>
        <dbReference type="Proteomes" id="UP000178703"/>
    </source>
</evidence>
<comment type="caution">
    <text evidence="2">The sequence shown here is derived from an EMBL/GenBank/DDBJ whole genome shotgun (WGS) entry which is preliminary data.</text>
</comment>
<sequence>MKKIKFLKPVKFVNIDISLNTIISFLASPEIQQKLLWVKFGFLLTGLILLIFIVVLVLKTHYLQWLFLENVWEFFTFRPFGAKRITKIWNRIITRLNTNSESESKMAVIEADDLLDVSLKRLGFTGGTLEEKLGKLTAATVGNLDDVYAAHKVRNNIVHNPDYRLSQDEAKAALEAYQRAFNSLQILT</sequence>
<protein>
    <submittedName>
        <fullName evidence="2">Uncharacterized protein</fullName>
    </submittedName>
</protein>
<feature type="transmembrane region" description="Helical" evidence="1">
    <location>
        <begin position="35"/>
        <end position="58"/>
    </location>
</feature>
<dbReference type="AlphaFoldDB" id="A0A1G2E7J6"/>
<keyword evidence="1" id="KW-1133">Transmembrane helix</keyword>
<dbReference type="STRING" id="1801668.A3D46_01545"/>
<name>A0A1G2E7J6_9BACT</name>
<organism evidence="2 3">
    <name type="scientific">Candidatus Nealsonbacteria bacterium RIFCSPHIGHO2_02_FULL_43_13</name>
    <dbReference type="NCBI Taxonomy" id="1801668"/>
    <lineage>
        <taxon>Bacteria</taxon>
        <taxon>Candidatus Nealsoniibacteriota</taxon>
    </lineage>
</organism>
<reference evidence="2 3" key="1">
    <citation type="journal article" date="2016" name="Nat. Commun.">
        <title>Thousands of microbial genomes shed light on interconnected biogeochemical processes in an aquifer system.</title>
        <authorList>
            <person name="Anantharaman K."/>
            <person name="Brown C.T."/>
            <person name="Hug L.A."/>
            <person name="Sharon I."/>
            <person name="Castelle C.J."/>
            <person name="Probst A.J."/>
            <person name="Thomas B.C."/>
            <person name="Singh A."/>
            <person name="Wilkins M.J."/>
            <person name="Karaoz U."/>
            <person name="Brodie E.L."/>
            <person name="Williams K.H."/>
            <person name="Hubbard S.S."/>
            <person name="Banfield J.F."/>
        </authorList>
    </citation>
    <scope>NUCLEOTIDE SEQUENCE [LARGE SCALE GENOMIC DNA]</scope>
</reference>
<accession>A0A1G2E7J6</accession>
<gene>
    <name evidence="2" type="ORF">A3D46_01545</name>
</gene>
<evidence type="ECO:0000313" key="2">
    <source>
        <dbReference type="EMBL" id="OGZ21844.1"/>
    </source>
</evidence>
<proteinExistence type="predicted"/>
<dbReference type="Proteomes" id="UP000178703">
    <property type="component" value="Unassembled WGS sequence"/>
</dbReference>
<keyword evidence="1" id="KW-0472">Membrane</keyword>
<keyword evidence="1" id="KW-0812">Transmembrane</keyword>